<evidence type="ECO:0000313" key="7">
    <source>
        <dbReference type="EMBL" id="AKE65534.1"/>
    </source>
</evidence>
<dbReference type="GO" id="GO:0000166">
    <property type="term" value="F:nucleotide binding"/>
    <property type="evidence" value="ECO:0007669"/>
    <property type="project" value="UniProtKB-KW"/>
</dbReference>
<keyword evidence="2" id="KW-1277">Toxin-antitoxin system</keyword>
<gene>
    <name evidence="7" type="ORF">MYAER_3196</name>
</gene>
<evidence type="ECO:0000256" key="4">
    <source>
        <dbReference type="ARBA" id="ARBA00022741"/>
    </source>
</evidence>
<keyword evidence="4" id="KW-0547">Nucleotide-binding</keyword>
<dbReference type="InterPro" id="IPR037038">
    <property type="entry name" value="HepT-like_sf"/>
</dbReference>
<dbReference type="AlphaFoldDB" id="A0A0F6U6C6"/>
<dbReference type="GO" id="GO:0004540">
    <property type="term" value="F:RNA nuclease activity"/>
    <property type="evidence" value="ECO:0007669"/>
    <property type="project" value="InterPro"/>
</dbReference>
<dbReference type="PANTHER" id="PTHR34139:SF1">
    <property type="entry name" value="RNASE MJ1380-RELATED"/>
    <property type="match status" value="1"/>
</dbReference>
<proteinExistence type="inferred from homology"/>
<dbReference type="InterPro" id="IPR008201">
    <property type="entry name" value="HepT-like"/>
</dbReference>
<reference evidence="7 8" key="1">
    <citation type="journal article" date="2015" name="Genome Announc.">
        <title>Complete Genome Sequence of Microcystis aeruginosa NIES-2549, a Bloom-Forming Cyanobacterium from Lake Kasumigaura, Japan.</title>
        <authorList>
            <person name="Yamaguchi H."/>
            <person name="Suzuki S."/>
            <person name="Tanabe Y."/>
            <person name="Osana Y."/>
            <person name="Shimura Y."/>
            <person name="Ishida K."/>
            <person name="Kawachi M."/>
        </authorList>
    </citation>
    <scope>NUCLEOTIDE SEQUENCE [LARGE SCALE GENOMIC DNA]</scope>
    <source>
        <strain evidence="7 8">NIES-2549</strain>
    </source>
</reference>
<keyword evidence="3" id="KW-0540">Nuclease</keyword>
<evidence type="ECO:0000313" key="8">
    <source>
        <dbReference type="Proteomes" id="UP000034103"/>
    </source>
</evidence>
<dbReference type="PANTHER" id="PTHR34139">
    <property type="entry name" value="UPF0331 PROTEIN MJ0127"/>
    <property type="match status" value="1"/>
</dbReference>
<comment type="similarity">
    <text evidence="6">Belongs to the HepT RNase toxin family.</text>
</comment>
<keyword evidence="1" id="KW-0597">Phosphoprotein</keyword>
<accession>A0A0F6U6C6</accession>
<evidence type="ECO:0000256" key="3">
    <source>
        <dbReference type="ARBA" id="ARBA00022722"/>
    </source>
</evidence>
<organism evidence="7 8">
    <name type="scientific">Microcystis aeruginosa NIES-2549</name>
    <dbReference type="NCBI Taxonomy" id="1641812"/>
    <lineage>
        <taxon>Bacteria</taxon>
        <taxon>Bacillati</taxon>
        <taxon>Cyanobacteriota</taxon>
        <taxon>Cyanophyceae</taxon>
        <taxon>Oscillatoriophycideae</taxon>
        <taxon>Chroococcales</taxon>
        <taxon>Microcystaceae</taxon>
        <taxon>Microcystis</taxon>
    </lineage>
</organism>
<dbReference type="GO" id="GO:0016787">
    <property type="term" value="F:hydrolase activity"/>
    <property type="evidence" value="ECO:0007669"/>
    <property type="project" value="UniProtKB-KW"/>
</dbReference>
<keyword evidence="5" id="KW-0378">Hydrolase</keyword>
<evidence type="ECO:0000256" key="2">
    <source>
        <dbReference type="ARBA" id="ARBA00022649"/>
    </source>
</evidence>
<sequence length="113" mass="13234">MWRDKAFLLDIVRAGQLAQQFAEQLDRELLESDLRTQSAILYQITIMGEATKRLSPGFRKQHPEIPWDDIAGMRDIIAHQYDRIDLDIVWQVIRRNIPELLNLLIPLLPTQDT</sequence>
<dbReference type="Gene3D" id="1.20.120.580">
    <property type="entry name" value="bsu32300-like"/>
    <property type="match status" value="1"/>
</dbReference>
<dbReference type="RefSeq" id="WP_002734383.1">
    <property type="nucleotide sequence ID" value="NZ_CP011304.1"/>
</dbReference>
<dbReference type="EMBL" id="CP011304">
    <property type="protein sequence ID" value="AKE65534.1"/>
    <property type="molecule type" value="Genomic_DNA"/>
</dbReference>
<dbReference type="InterPro" id="IPR051813">
    <property type="entry name" value="HepT_RNase_toxin"/>
</dbReference>
<dbReference type="Pfam" id="PF01934">
    <property type="entry name" value="HepT-like"/>
    <property type="match status" value="1"/>
</dbReference>
<evidence type="ECO:0008006" key="9">
    <source>
        <dbReference type="Google" id="ProtNLM"/>
    </source>
</evidence>
<evidence type="ECO:0000256" key="5">
    <source>
        <dbReference type="ARBA" id="ARBA00022801"/>
    </source>
</evidence>
<dbReference type="PATRIC" id="fig|1641812.3.peg.3300"/>
<protein>
    <recommendedName>
        <fullName evidence="9">Nucleotidyltransferase</fullName>
    </recommendedName>
</protein>
<dbReference type="GO" id="GO:0110001">
    <property type="term" value="C:toxin-antitoxin complex"/>
    <property type="evidence" value="ECO:0007669"/>
    <property type="project" value="InterPro"/>
</dbReference>
<evidence type="ECO:0000256" key="6">
    <source>
        <dbReference type="ARBA" id="ARBA00024207"/>
    </source>
</evidence>
<name>A0A0F6U6C6_MICAE</name>
<dbReference type="HOGENOM" id="CLU_142825_3_3_3"/>
<evidence type="ECO:0000256" key="1">
    <source>
        <dbReference type="ARBA" id="ARBA00022553"/>
    </source>
</evidence>
<dbReference type="Proteomes" id="UP000034103">
    <property type="component" value="Chromosome"/>
</dbReference>